<dbReference type="CDD" id="cd00093">
    <property type="entry name" value="HTH_XRE"/>
    <property type="match status" value="1"/>
</dbReference>
<protein>
    <recommendedName>
        <fullName evidence="2">HTH cro/C1-type domain-containing protein</fullName>
    </recommendedName>
</protein>
<comment type="caution">
    <text evidence="3">The sequence shown here is derived from an EMBL/GenBank/DDBJ whole genome shotgun (WGS) entry which is preliminary data.</text>
</comment>
<dbReference type="PANTHER" id="PTHR46558:SF4">
    <property type="entry name" value="DNA-BIDING PHAGE PROTEIN"/>
    <property type="match status" value="1"/>
</dbReference>
<evidence type="ECO:0000313" key="4">
    <source>
        <dbReference type="Proteomes" id="UP000474567"/>
    </source>
</evidence>
<dbReference type="Proteomes" id="UP000474567">
    <property type="component" value="Unassembled WGS sequence"/>
</dbReference>
<dbReference type="PROSITE" id="PS50943">
    <property type="entry name" value="HTH_CROC1"/>
    <property type="match status" value="1"/>
</dbReference>
<keyword evidence="4" id="KW-1185">Reference proteome</keyword>
<proteinExistence type="predicted"/>
<dbReference type="InterPro" id="IPR001387">
    <property type="entry name" value="Cro/C1-type_HTH"/>
</dbReference>
<feature type="domain" description="HTH cro/C1-type" evidence="2">
    <location>
        <begin position="5"/>
        <end position="59"/>
    </location>
</feature>
<gene>
    <name evidence="3" type="ORF">FLACOL7796_01665</name>
</gene>
<dbReference type="EMBL" id="CADCST010000073">
    <property type="protein sequence ID" value="CAA9197442.1"/>
    <property type="molecule type" value="Genomic_DNA"/>
</dbReference>
<evidence type="ECO:0000256" key="1">
    <source>
        <dbReference type="ARBA" id="ARBA00023125"/>
    </source>
</evidence>
<dbReference type="Pfam" id="PF01381">
    <property type="entry name" value="HTH_3"/>
    <property type="match status" value="1"/>
</dbReference>
<dbReference type="Gene3D" id="1.10.260.40">
    <property type="entry name" value="lambda repressor-like DNA-binding domains"/>
    <property type="match status" value="1"/>
</dbReference>
<dbReference type="RefSeq" id="WP_173965574.1">
    <property type="nucleotide sequence ID" value="NZ_CADCST010000073.1"/>
</dbReference>
<dbReference type="SMART" id="SM00530">
    <property type="entry name" value="HTH_XRE"/>
    <property type="match status" value="1"/>
</dbReference>
<evidence type="ECO:0000259" key="2">
    <source>
        <dbReference type="PROSITE" id="PS50943"/>
    </source>
</evidence>
<organism evidence="3 4">
    <name type="scientific">Flavobacterium collinsii</name>
    <dbReference type="NCBI Taxonomy" id="1114861"/>
    <lineage>
        <taxon>Bacteria</taxon>
        <taxon>Pseudomonadati</taxon>
        <taxon>Bacteroidota</taxon>
        <taxon>Flavobacteriia</taxon>
        <taxon>Flavobacteriales</taxon>
        <taxon>Flavobacteriaceae</taxon>
        <taxon>Flavobacterium</taxon>
    </lineage>
</organism>
<dbReference type="PANTHER" id="PTHR46558">
    <property type="entry name" value="TRACRIPTIONAL REGULATORY PROTEIN-RELATED-RELATED"/>
    <property type="match status" value="1"/>
</dbReference>
<sequence>MKKKLLQARLNKGLSQEELADLIGISQSNYSRREKGLKKISNMEWVKIAKYLDVAKEEIYESDNLNTIDTNDSFKAESFTIPNFIIEHIEMLTERNKQLEEKLKKFEL</sequence>
<evidence type="ECO:0000313" key="3">
    <source>
        <dbReference type="EMBL" id="CAA9197442.1"/>
    </source>
</evidence>
<dbReference type="SUPFAM" id="SSF47413">
    <property type="entry name" value="lambda repressor-like DNA-binding domains"/>
    <property type="match status" value="1"/>
</dbReference>
<accession>A0ABM8KH04</accession>
<keyword evidence="1" id="KW-0238">DNA-binding</keyword>
<reference evidence="3 4" key="1">
    <citation type="submission" date="2020-02" db="EMBL/GenBank/DDBJ databases">
        <authorList>
            <person name="Criscuolo A."/>
        </authorList>
    </citation>
    <scope>NUCLEOTIDE SEQUENCE [LARGE SCALE GENOMIC DNA]</scope>
    <source>
        <strain evidence="3">CECT7796</strain>
    </source>
</reference>
<dbReference type="InterPro" id="IPR010982">
    <property type="entry name" value="Lambda_DNA-bd_dom_sf"/>
</dbReference>
<name>A0ABM8KH04_9FLAO</name>